<dbReference type="GO" id="GO:0008710">
    <property type="term" value="F:8-amino-7-oxononanoate synthase activity"/>
    <property type="evidence" value="ECO:0007669"/>
    <property type="project" value="UniProtKB-EC"/>
</dbReference>
<keyword evidence="3 7" id="KW-0808">Transferase</keyword>
<evidence type="ECO:0000256" key="5">
    <source>
        <dbReference type="ARBA" id="ARBA00047715"/>
    </source>
</evidence>
<keyword evidence="8" id="KW-1185">Reference proteome</keyword>
<dbReference type="InterPro" id="IPR015422">
    <property type="entry name" value="PyrdxlP-dep_Trfase_small"/>
</dbReference>
<dbReference type="AlphaFoldDB" id="A0A239VMB5"/>
<dbReference type="InterPro" id="IPR050087">
    <property type="entry name" value="AON_synthase_class-II"/>
</dbReference>
<feature type="domain" description="Aminotransferase class I/classII large" evidence="6">
    <location>
        <begin position="32"/>
        <end position="364"/>
    </location>
</feature>
<dbReference type="STRING" id="1121387.GCA_000429885_00089"/>
<dbReference type="KEGG" id="dco:SAMEA4475696_1719"/>
<name>A0A239VMB5_9MICO</name>
<gene>
    <name evidence="7" type="primary">bioF</name>
    <name evidence="7" type="ORF">SAMEA4475696_01719</name>
</gene>
<dbReference type="Gene3D" id="3.90.1150.10">
    <property type="entry name" value="Aspartate Aminotransferase, domain 1"/>
    <property type="match status" value="1"/>
</dbReference>
<evidence type="ECO:0000256" key="4">
    <source>
        <dbReference type="ARBA" id="ARBA00022898"/>
    </source>
</evidence>
<keyword evidence="7" id="KW-0012">Acyltransferase</keyword>
<dbReference type="Pfam" id="PF00155">
    <property type="entry name" value="Aminotran_1_2"/>
    <property type="match status" value="1"/>
</dbReference>
<dbReference type="EMBL" id="LT906453">
    <property type="protein sequence ID" value="SNV23056.1"/>
    <property type="molecule type" value="Genomic_DNA"/>
</dbReference>
<protein>
    <recommendedName>
        <fullName evidence="2">8-amino-7-oxononanoate synthase</fullName>
        <ecNumber evidence="2">2.3.1.47</ecNumber>
    </recommendedName>
</protein>
<dbReference type="Gene3D" id="3.40.640.10">
    <property type="entry name" value="Type I PLP-dependent aspartate aminotransferase-like (Major domain)"/>
    <property type="match status" value="1"/>
</dbReference>
<dbReference type="PANTHER" id="PTHR13693">
    <property type="entry name" value="CLASS II AMINOTRANSFERASE/8-AMINO-7-OXONONANOATE SYNTHASE"/>
    <property type="match status" value="1"/>
</dbReference>
<dbReference type="InterPro" id="IPR015421">
    <property type="entry name" value="PyrdxlP-dep_Trfase_major"/>
</dbReference>
<evidence type="ECO:0000313" key="7">
    <source>
        <dbReference type="EMBL" id="SNV23056.1"/>
    </source>
</evidence>
<evidence type="ECO:0000256" key="3">
    <source>
        <dbReference type="ARBA" id="ARBA00022679"/>
    </source>
</evidence>
<comment type="catalytic activity">
    <reaction evidence="5">
        <text>6-carboxyhexanoyl-[ACP] + L-alanine + H(+) = (8S)-8-amino-7-oxononanoate + holo-[ACP] + CO2</text>
        <dbReference type="Rhea" id="RHEA:42288"/>
        <dbReference type="Rhea" id="RHEA-COMP:9685"/>
        <dbReference type="Rhea" id="RHEA-COMP:9955"/>
        <dbReference type="ChEBI" id="CHEBI:15378"/>
        <dbReference type="ChEBI" id="CHEBI:16526"/>
        <dbReference type="ChEBI" id="CHEBI:57972"/>
        <dbReference type="ChEBI" id="CHEBI:64479"/>
        <dbReference type="ChEBI" id="CHEBI:78846"/>
        <dbReference type="ChEBI" id="CHEBI:149468"/>
        <dbReference type="EC" id="2.3.1.47"/>
    </reaction>
</comment>
<proteinExistence type="predicted"/>
<dbReference type="GO" id="GO:0009102">
    <property type="term" value="P:biotin biosynthetic process"/>
    <property type="evidence" value="ECO:0007669"/>
    <property type="project" value="TreeGrafter"/>
</dbReference>
<dbReference type="PANTHER" id="PTHR13693:SF100">
    <property type="entry name" value="8-AMINO-7-OXONONANOATE SYNTHASE"/>
    <property type="match status" value="1"/>
</dbReference>
<evidence type="ECO:0000256" key="2">
    <source>
        <dbReference type="ARBA" id="ARBA00013187"/>
    </source>
</evidence>
<dbReference type="SUPFAM" id="SSF53383">
    <property type="entry name" value="PLP-dependent transferases"/>
    <property type="match status" value="1"/>
</dbReference>
<evidence type="ECO:0000313" key="8">
    <source>
        <dbReference type="Proteomes" id="UP000242637"/>
    </source>
</evidence>
<reference evidence="7 8" key="1">
    <citation type="submission" date="2017-06" db="EMBL/GenBank/DDBJ databases">
        <authorList>
            <consortium name="Pathogen Informatics"/>
        </authorList>
    </citation>
    <scope>NUCLEOTIDE SEQUENCE [LARGE SCALE GENOMIC DNA]</scope>
    <source>
        <strain evidence="7 8">NCTC13039</strain>
    </source>
</reference>
<keyword evidence="4" id="KW-0663">Pyridoxal phosphate</keyword>
<dbReference type="InterPro" id="IPR015424">
    <property type="entry name" value="PyrdxlP-dep_Trfase"/>
</dbReference>
<accession>A0A239VMB5</accession>
<comment type="cofactor">
    <cofactor evidence="1">
        <name>pyridoxal 5'-phosphate</name>
        <dbReference type="ChEBI" id="CHEBI:597326"/>
    </cofactor>
</comment>
<dbReference type="InterPro" id="IPR004839">
    <property type="entry name" value="Aminotransferase_I/II_large"/>
</dbReference>
<evidence type="ECO:0000256" key="1">
    <source>
        <dbReference type="ARBA" id="ARBA00001933"/>
    </source>
</evidence>
<dbReference type="EC" id="2.3.1.47" evidence="2"/>
<dbReference type="GO" id="GO:0030170">
    <property type="term" value="F:pyridoxal phosphate binding"/>
    <property type="evidence" value="ECO:0007669"/>
    <property type="project" value="InterPro"/>
</dbReference>
<organism evidence="7 8">
    <name type="scientific">Dermatophilus congolensis</name>
    <dbReference type="NCBI Taxonomy" id="1863"/>
    <lineage>
        <taxon>Bacteria</taxon>
        <taxon>Bacillati</taxon>
        <taxon>Actinomycetota</taxon>
        <taxon>Actinomycetes</taxon>
        <taxon>Micrococcales</taxon>
        <taxon>Dermatophilaceae</taxon>
        <taxon>Dermatophilus</taxon>
    </lineage>
</organism>
<sequence>MSSMWEWVQGRRLVRQRRGWVRAAGPAAVVRTDLSSNDYLGLSRDPRVCAAARDAVERFGAGARASRVVSGTSLAHVECEQAVGELVGQPSVLLFSSGYTANLGVVSALAGPGTLLVVDEHVHASVMDAARLGRAELVVTPHGDVGAVARVLRERKVRRALVVVESVYSVLGDAADVVGLAQACARYDALLVVDEAHGVGVLGQGRGGVVAAGLAGVGHVVVTGTCSKALGSQGGFVAGPEVLRDHVVNTARSFIFDTGLAPACAAAAARAARIVAGSPELVAGLHVRADAVARICGVRRAPGAVQSVPVGDASVAVELAGRVAQRGVGVGCFRPPSVPDGVSRLRLSVDGSVPLAQVQEAARVVREVVDGAGVGRGFSSSVVDGSSL</sequence>
<dbReference type="Proteomes" id="UP000242637">
    <property type="component" value="Chromosome 1"/>
</dbReference>
<evidence type="ECO:0000259" key="6">
    <source>
        <dbReference type="Pfam" id="PF00155"/>
    </source>
</evidence>